<feature type="transmembrane region" description="Helical" evidence="6">
    <location>
        <begin position="302"/>
        <end position="321"/>
    </location>
</feature>
<dbReference type="Gene3D" id="1.20.1070.10">
    <property type="entry name" value="Rhodopsin 7-helix transmembrane proteins"/>
    <property type="match status" value="1"/>
</dbReference>
<dbReference type="InterPro" id="IPR000832">
    <property type="entry name" value="GPCR_2_secretin-like"/>
</dbReference>
<dbReference type="Pfam" id="PF00002">
    <property type="entry name" value="7tm_2"/>
    <property type="match status" value="1"/>
</dbReference>
<gene>
    <name evidence="9" type="ORF">Cadr_000011339</name>
</gene>
<feature type="transmembrane region" description="Helical" evidence="6">
    <location>
        <begin position="460"/>
        <end position="480"/>
    </location>
</feature>
<reference evidence="9 10" key="1">
    <citation type="journal article" date="2019" name="Mol. Ecol. Resour.">
        <title>Improving Illumina assemblies with Hi-C and long reads: an example with the North African dromedary.</title>
        <authorList>
            <person name="Elbers J.P."/>
            <person name="Rogers M.F."/>
            <person name="Perelman P.L."/>
            <person name="Proskuryakova A.A."/>
            <person name="Serdyukova N.A."/>
            <person name="Johnson W.E."/>
            <person name="Horin P."/>
            <person name="Corander J."/>
            <person name="Murphy D."/>
            <person name="Burger P.A."/>
        </authorList>
    </citation>
    <scope>NUCLEOTIDE SEQUENCE [LARGE SCALE GENOMIC DNA]</scope>
    <source>
        <strain evidence="9">Drom800</strain>
        <tissue evidence="9">Blood</tissue>
    </source>
</reference>
<feature type="transmembrane region" description="Helical" evidence="6">
    <location>
        <begin position="333"/>
        <end position="350"/>
    </location>
</feature>
<dbReference type="GO" id="GO:0007166">
    <property type="term" value="P:cell surface receptor signaling pathway"/>
    <property type="evidence" value="ECO:0007669"/>
    <property type="project" value="InterPro"/>
</dbReference>
<keyword evidence="10" id="KW-1185">Reference proteome</keyword>
<dbReference type="GO" id="GO:0004930">
    <property type="term" value="F:G protein-coupled receptor activity"/>
    <property type="evidence" value="ECO:0007669"/>
    <property type="project" value="InterPro"/>
</dbReference>
<keyword evidence="7" id="KW-0732">Signal</keyword>
<evidence type="ECO:0000313" key="10">
    <source>
        <dbReference type="Proteomes" id="UP000299084"/>
    </source>
</evidence>
<dbReference type="STRING" id="9838.ENSCDRP00005006699"/>
<feature type="chain" id="PRO_5024395642" evidence="7">
    <location>
        <begin position="19"/>
        <end position="608"/>
    </location>
</feature>
<evidence type="ECO:0000256" key="7">
    <source>
        <dbReference type="SAM" id="SignalP"/>
    </source>
</evidence>
<feature type="signal peptide" evidence="7">
    <location>
        <begin position="1"/>
        <end position="18"/>
    </location>
</feature>
<dbReference type="GO" id="GO:0007189">
    <property type="term" value="P:adenylate cyclase-activating G protein-coupled receptor signaling pathway"/>
    <property type="evidence" value="ECO:0007669"/>
    <property type="project" value="TreeGrafter"/>
</dbReference>
<feature type="region of interest" description="Disordered" evidence="5">
    <location>
        <begin position="59"/>
        <end position="95"/>
    </location>
</feature>
<dbReference type="PANTHER" id="PTHR12011:SF285">
    <property type="entry name" value="ADHESION G PROTEIN-COUPLED RECEPTOR G3"/>
    <property type="match status" value="1"/>
</dbReference>
<feature type="domain" description="G-protein coupled receptors family 2 profile 2" evidence="8">
    <location>
        <begin position="293"/>
        <end position="539"/>
    </location>
</feature>
<feature type="compositionally biased region" description="Basic and acidic residues" evidence="5">
    <location>
        <begin position="71"/>
        <end position="80"/>
    </location>
</feature>
<evidence type="ECO:0000259" key="8">
    <source>
        <dbReference type="PROSITE" id="PS50261"/>
    </source>
</evidence>
<comment type="caution">
    <text evidence="9">The sequence shown here is derived from an EMBL/GenBank/DDBJ whole genome shotgun (WGS) entry which is preliminary data.</text>
</comment>
<keyword evidence="4 6" id="KW-0472">Membrane</keyword>
<feature type="transmembrane region" description="Helical" evidence="6">
    <location>
        <begin position="567"/>
        <end position="584"/>
    </location>
</feature>
<evidence type="ECO:0000256" key="4">
    <source>
        <dbReference type="ARBA" id="ARBA00023136"/>
    </source>
</evidence>
<dbReference type="EMBL" id="JWIN03000009">
    <property type="protein sequence ID" value="KAB1274214.1"/>
    <property type="molecule type" value="Genomic_DNA"/>
</dbReference>
<dbReference type="GO" id="GO:0005886">
    <property type="term" value="C:plasma membrane"/>
    <property type="evidence" value="ECO:0007669"/>
    <property type="project" value="TreeGrafter"/>
</dbReference>
<feature type="region of interest" description="Disordered" evidence="5">
    <location>
        <begin position="588"/>
        <end position="608"/>
    </location>
</feature>
<evidence type="ECO:0000256" key="5">
    <source>
        <dbReference type="SAM" id="MobiDB-lite"/>
    </source>
</evidence>
<organism evidence="9 10">
    <name type="scientific">Camelus dromedarius</name>
    <name type="common">Dromedary</name>
    <name type="synonym">Arabian camel</name>
    <dbReference type="NCBI Taxonomy" id="9838"/>
    <lineage>
        <taxon>Eukaryota</taxon>
        <taxon>Metazoa</taxon>
        <taxon>Chordata</taxon>
        <taxon>Craniata</taxon>
        <taxon>Vertebrata</taxon>
        <taxon>Euteleostomi</taxon>
        <taxon>Mammalia</taxon>
        <taxon>Eutheria</taxon>
        <taxon>Laurasiatheria</taxon>
        <taxon>Artiodactyla</taxon>
        <taxon>Tylopoda</taxon>
        <taxon>Camelidae</taxon>
        <taxon>Camelus</taxon>
    </lineage>
</organism>
<dbReference type="PANTHER" id="PTHR12011">
    <property type="entry name" value="ADHESION G-PROTEIN COUPLED RECEPTOR"/>
    <property type="match status" value="1"/>
</dbReference>
<protein>
    <submittedName>
        <fullName evidence="9">Adhesion G protein-coupled receptor G3</fullName>
    </submittedName>
</protein>
<feature type="transmembrane region" description="Helical" evidence="6">
    <location>
        <begin position="501"/>
        <end position="525"/>
    </location>
</feature>
<evidence type="ECO:0000256" key="6">
    <source>
        <dbReference type="SAM" id="Phobius"/>
    </source>
</evidence>
<dbReference type="PROSITE" id="PS50261">
    <property type="entry name" value="G_PROTEIN_RECEP_F2_4"/>
    <property type="match status" value="1"/>
</dbReference>
<sequence length="608" mass="66259">MLLSPAILPLLLFSLVVGVQLLLSLAPSTSGHGWDEARILPSSPHSPFTTQLLVPWSKKGEKEATGSSDTVEGKEGRGEEAGSAEPMTRGPHSCRASVDKLAKSRMVTPRALAILLLLHLASGEQLVPYPLLPSLGDPGTETGKACETLSCLILALCRYWLNFEIHLVEESQTETVNMSFLNALVKNISTDISEDLHFSLTPSQIPMQVTEEEHQHPDRVRLPRSLFASLQGRGPMVRLAITVLDVGSGNLFKGPRINLEDGSRVLNSRLVGLSLGHIPVAGLADPLEITFSHQHQPPAGCGTSMIFLAFTIVLYAFLRFSRQRFKSEDAPKIHVALSVSLFLLNLAFFINVGNGLRGSDAACWVRGAVFHYFLLCAFTWMGLETFHLYLLVIKVFNTYFGRYFLKLSFLGWGLPALIVIGTGSANSYGPYTIRDKENRTTLELCWFHEDTAISALYVTVHGYFFIIFLFSAVILALVAWKIFTLSSATAGKERGQTWKGVLTLLGLSSLTGVTWGLAILTPLGLPTTYVFALFTSLQGEAPGPGSGAISPLGSCQPRPHPSLTEPLSSLTGIFIFCWFIVLYFPSRSTTTSTSGTARVDQAHTMSQA</sequence>
<keyword evidence="9" id="KW-0675">Receptor</keyword>
<evidence type="ECO:0000256" key="2">
    <source>
        <dbReference type="ARBA" id="ARBA00022692"/>
    </source>
</evidence>
<comment type="subcellular location">
    <subcellularLocation>
        <location evidence="1">Membrane</location>
        <topology evidence="1">Multi-pass membrane protein</topology>
    </subcellularLocation>
</comment>
<feature type="transmembrane region" description="Helical" evidence="6">
    <location>
        <begin position="404"/>
        <end position="425"/>
    </location>
</feature>
<feature type="transmembrane region" description="Helical" evidence="6">
    <location>
        <begin position="370"/>
        <end position="392"/>
    </location>
</feature>
<evidence type="ECO:0000313" key="9">
    <source>
        <dbReference type="EMBL" id="KAB1274214.1"/>
    </source>
</evidence>
<evidence type="ECO:0000256" key="3">
    <source>
        <dbReference type="ARBA" id="ARBA00022989"/>
    </source>
</evidence>
<name>A0A5N4DTB8_CAMDR</name>
<keyword evidence="3 6" id="KW-1133">Transmembrane helix</keyword>
<evidence type="ECO:0000256" key="1">
    <source>
        <dbReference type="ARBA" id="ARBA00004141"/>
    </source>
</evidence>
<accession>A0A5N4DTB8</accession>
<dbReference type="AlphaFoldDB" id="A0A5N4DTB8"/>
<dbReference type="InterPro" id="IPR017981">
    <property type="entry name" value="GPCR_2-like_7TM"/>
</dbReference>
<dbReference type="Proteomes" id="UP000299084">
    <property type="component" value="Unassembled WGS sequence"/>
</dbReference>
<keyword evidence="2 6" id="KW-0812">Transmembrane</keyword>
<proteinExistence type="predicted"/>
<dbReference type="FunFam" id="1.20.1070.10:FF:000222">
    <property type="entry name" value="Adhesion G protein-coupled receptor G3"/>
    <property type="match status" value="1"/>
</dbReference>